<organism evidence="3 4">
    <name type="scientific">Ginsengibacter hankyongi</name>
    <dbReference type="NCBI Taxonomy" id="2607284"/>
    <lineage>
        <taxon>Bacteria</taxon>
        <taxon>Pseudomonadati</taxon>
        <taxon>Bacteroidota</taxon>
        <taxon>Chitinophagia</taxon>
        <taxon>Chitinophagales</taxon>
        <taxon>Chitinophagaceae</taxon>
        <taxon>Ginsengibacter</taxon>
    </lineage>
</organism>
<evidence type="ECO:0000259" key="2">
    <source>
        <dbReference type="PROSITE" id="PS50112"/>
    </source>
</evidence>
<dbReference type="AlphaFoldDB" id="A0A5J5IBA4"/>
<dbReference type="Proteomes" id="UP000326903">
    <property type="component" value="Unassembled WGS sequence"/>
</dbReference>
<dbReference type="SUPFAM" id="SSF55785">
    <property type="entry name" value="PYP-like sensor domain (PAS domain)"/>
    <property type="match status" value="1"/>
</dbReference>
<sequence length="158" mass="18176">MNAHSNFQHSNHFYSGNDETNYRQGFQGNPELVNFPSTSEIFHAVLENSFYANFIGNGEGKTLEANETVCRVFGYTTDEMTRLTTKDLFDTTEKNYKDYLFQRKSYGRAKAQITAIRKSGEHFACEITSLIYVDDTGERRSLNTIIDISKNYSRSLFD</sequence>
<reference evidence="3 4" key="1">
    <citation type="submission" date="2019-09" db="EMBL/GenBank/DDBJ databases">
        <title>Draft genome sequence of Ginsengibacter sp. BR5-29.</title>
        <authorList>
            <person name="Im W.-T."/>
        </authorList>
    </citation>
    <scope>NUCLEOTIDE SEQUENCE [LARGE SCALE GENOMIC DNA]</scope>
    <source>
        <strain evidence="3 4">BR5-29</strain>
    </source>
</reference>
<feature type="domain" description="PAS" evidence="2">
    <location>
        <begin position="38"/>
        <end position="80"/>
    </location>
</feature>
<name>A0A5J5IBA4_9BACT</name>
<dbReference type="PROSITE" id="PS50112">
    <property type="entry name" value="PAS"/>
    <property type="match status" value="1"/>
</dbReference>
<feature type="region of interest" description="Disordered" evidence="1">
    <location>
        <begin position="1"/>
        <end position="21"/>
    </location>
</feature>
<dbReference type="InterPro" id="IPR035965">
    <property type="entry name" value="PAS-like_dom_sf"/>
</dbReference>
<dbReference type="CDD" id="cd00130">
    <property type="entry name" value="PAS"/>
    <property type="match status" value="1"/>
</dbReference>
<evidence type="ECO:0000313" key="3">
    <source>
        <dbReference type="EMBL" id="KAA9035467.1"/>
    </source>
</evidence>
<dbReference type="Pfam" id="PF13426">
    <property type="entry name" value="PAS_9"/>
    <property type="match status" value="1"/>
</dbReference>
<dbReference type="Gene3D" id="3.30.450.20">
    <property type="entry name" value="PAS domain"/>
    <property type="match status" value="1"/>
</dbReference>
<evidence type="ECO:0000256" key="1">
    <source>
        <dbReference type="SAM" id="MobiDB-lite"/>
    </source>
</evidence>
<dbReference type="InterPro" id="IPR000014">
    <property type="entry name" value="PAS"/>
</dbReference>
<keyword evidence="4" id="KW-1185">Reference proteome</keyword>
<dbReference type="EMBL" id="VYQF01000012">
    <property type="protein sequence ID" value="KAA9035467.1"/>
    <property type="molecule type" value="Genomic_DNA"/>
</dbReference>
<evidence type="ECO:0000313" key="4">
    <source>
        <dbReference type="Proteomes" id="UP000326903"/>
    </source>
</evidence>
<gene>
    <name evidence="3" type="ORF">FW778_21130</name>
</gene>
<protein>
    <submittedName>
        <fullName evidence="3">PAS domain S-box protein</fullName>
    </submittedName>
</protein>
<accession>A0A5J5IBA4</accession>
<comment type="caution">
    <text evidence="3">The sequence shown here is derived from an EMBL/GenBank/DDBJ whole genome shotgun (WGS) entry which is preliminary data.</text>
</comment>
<proteinExistence type="predicted"/>
<dbReference type="RefSeq" id="WP_150416888.1">
    <property type="nucleotide sequence ID" value="NZ_VYQF01000012.1"/>
</dbReference>
<dbReference type="NCBIfam" id="TIGR00229">
    <property type="entry name" value="sensory_box"/>
    <property type="match status" value="1"/>
</dbReference>